<gene>
    <name evidence="2" type="ORF">N7493_007059</name>
</gene>
<dbReference type="EMBL" id="JAQJAN010000009">
    <property type="protein sequence ID" value="KAJ5720181.1"/>
    <property type="molecule type" value="Genomic_DNA"/>
</dbReference>
<keyword evidence="3" id="KW-1185">Reference proteome</keyword>
<evidence type="ECO:0000256" key="1">
    <source>
        <dbReference type="SAM" id="MobiDB-lite"/>
    </source>
</evidence>
<accession>A0AAD6HKI9</accession>
<sequence>MLQLKKKRHQRVRSEDTAVTMKSNDRSQRNIEKFYNSAKIDWKPVEKQLRKWSNLLRIGKKLTIIVE</sequence>
<reference evidence="2" key="2">
    <citation type="submission" date="2023-01" db="EMBL/GenBank/DDBJ databases">
        <authorList>
            <person name="Petersen C."/>
        </authorList>
    </citation>
    <scope>NUCLEOTIDE SEQUENCE</scope>
    <source>
        <strain evidence="2">IBT 17514</strain>
    </source>
</reference>
<protein>
    <submittedName>
        <fullName evidence="2">Uncharacterized protein</fullName>
    </submittedName>
</protein>
<name>A0AAD6HKI9_9EURO</name>
<reference evidence="2" key="1">
    <citation type="journal article" date="2023" name="IMA Fungus">
        <title>Comparative genomic study of the Penicillium genus elucidates a diverse pangenome and 15 lateral gene transfer events.</title>
        <authorList>
            <person name="Petersen C."/>
            <person name="Sorensen T."/>
            <person name="Nielsen M.R."/>
            <person name="Sondergaard T.E."/>
            <person name="Sorensen J.L."/>
            <person name="Fitzpatrick D.A."/>
            <person name="Frisvad J.C."/>
            <person name="Nielsen K.L."/>
        </authorList>
    </citation>
    <scope>NUCLEOTIDE SEQUENCE</scope>
    <source>
        <strain evidence="2">IBT 17514</strain>
    </source>
</reference>
<evidence type="ECO:0000313" key="2">
    <source>
        <dbReference type="EMBL" id="KAJ5720181.1"/>
    </source>
</evidence>
<feature type="region of interest" description="Disordered" evidence="1">
    <location>
        <begin position="1"/>
        <end position="23"/>
    </location>
</feature>
<feature type="compositionally biased region" description="Basic residues" evidence="1">
    <location>
        <begin position="1"/>
        <end position="11"/>
    </location>
</feature>
<comment type="caution">
    <text evidence="2">The sequence shown here is derived from an EMBL/GenBank/DDBJ whole genome shotgun (WGS) entry which is preliminary data.</text>
</comment>
<dbReference type="AlphaFoldDB" id="A0AAD6HKI9"/>
<organism evidence="2 3">
    <name type="scientific">Penicillium malachiteum</name>
    <dbReference type="NCBI Taxonomy" id="1324776"/>
    <lineage>
        <taxon>Eukaryota</taxon>
        <taxon>Fungi</taxon>
        <taxon>Dikarya</taxon>
        <taxon>Ascomycota</taxon>
        <taxon>Pezizomycotina</taxon>
        <taxon>Eurotiomycetes</taxon>
        <taxon>Eurotiomycetidae</taxon>
        <taxon>Eurotiales</taxon>
        <taxon>Aspergillaceae</taxon>
        <taxon>Penicillium</taxon>
    </lineage>
</organism>
<proteinExistence type="predicted"/>
<evidence type="ECO:0000313" key="3">
    <source>
        <dbReference type="Proteomes" id="UP001215712"/>
    </source>
</evidence>
<dbReference type="Proteomes" id="UP001215712">
    <property type="component" value="Unassembled WGS sequence"/>
</dbReference>